<reference evidence="3" key="1">
    <citation type="submission" date="2016-11" db="EMBL/GenBank/DDBJ databases">
        <authorList>
            <person name="Varghese N."/>
            <person name="Submissions S."/>
        </authorList>
    </citation>
    <scope>NUCLEOTIDE SEQUENCE [LARGE SCALE GENOMIC DNA]</scope>
    <source>
        <strain evidence="3">DSM 10349</strain>
    </source>
</reference>
<dbReference type="GO" id="GO:0015648">
    <property type="term" value="F:lipid-linked peptidoglycan transporter activity"/>
    <property type="evidence" value="ECO:0007669"/>
    <property type="project" value="UniProtKB-UniRule"/>
</dbReference>
<keyword evidence="1" id="KW-0133">Cell shape</keyword>
<evidence type="ECO:0000313" key="3">
    <source>
        <dbReference type="Proteomes" id="UP000183997"/>
    </source>
</evidence>
<dbReference type="STRING" id="1121421.SAMN02745123_01357"/>
<keyword evidence="1" id="KW-1003">Cell membrane</keyword>
<comment type="similarity">
    <text evidence="1">Belongs to the Amj family.</text>
</comment>
<dbReference type="HAMAP" id="MF_02077">
    <property type="entry name" value="Amj_flippase"/>
    <property type="match status" value="1"/>
</dbReference>
<dbReference type="GO" id="GO:0008360">
    <property type="term" value="P:regulation of cell shape"/>
    <property type="evidence" value="ECO:0007669"/>
    <property type="project" value="UniProtKB-KW"/>
</dbReference>
<dbReference type="InterPro" id="IPR021260">
    <property type="entry name" value="Amj"/>
</dbReference>
<organism evidence="2 3">
    <name type="scientific">Desulforamulus aeronauticus DSM 10349</name>
    <dbReference type="NCBI Taxonomy" id="1121421"/>
    <lineage>
        <taxon>Bacteria</taxon>
        <taxon>Bacillati</taxon>
        <taxon>Bacillota</taxon>
        <taxon>Clostridia</taxon>
        <taxon>Eubacteriales</taxon>
        <taxon>Peptococcaceae</taxon>
        <taxon>Desulforamulus</taxon>
    </lineage>
</organism>
<feature type="transmembrane region" description="Helical" evidence="1">
    <location>
        <begin position="212"/>
        <end position="235"/>
    </location>
</feature>
<evidence type="ECO:0000256" key="1">
    <source>
        <dbReference type="HAMAP-Rule" id="MF_02077"/>
    </source>
</evidence>
<keyword evidence="1" id="KW-0813">Transport</keyword>
<feature type="transmembrane region" description="Helical" evidence="1">
    <location>
        <begin position="179"/>
        <end position="200"/>
    </location>
</feature>
<dbReference type="UniPathway" id="UPA00219"/>
<keyword evidence="1" id="KW-0812">Transmembrane</keyword>
<accession>A0A1M6R8N3</accession>
<name>A0A1M6R8N3_9FIRM</name>
<keyword evidence="1" id="KW-1133">Transmembrane helix</keyword>
<dbReference type="EMBL" id="FRAR01000010">
    <property type="protein sequence ID" value="SHK28821.1"/>
    <property type="molecule type" value="Genomic_DNA"/>
</dbReference>
<dbReference type="Pfam" id="PF10997">
    <property type="entry name" value="Amj"/>
    <property type="match status" value="1"/>
</dbReference>
<dbReference type="Proteomes" id="UP000183997">
    <property type="component" value="Unassembled WGS sequence"/>
</dbReference>
<proteinExistence type="inferred from homology"/>
<dbReference type="GO" id="GO:0009252">
    <property type="term" value="P:peptidoglycan biosynthetic process"/>
    <property type="evidence" value="ECO:0007669"/>
    <property type="project" value="UniProtKB-UniRule"/>
</dbReference>
<comment type="pathway">
    <text evidence="1">Cell wall biogenesis; peptidoglycan biosynthesis.</text>
</comment>
<dbReference type="OrthoDB" id="7888986at2"/>
<feature type="transmembrane region" description="Helical" evidence="1">
    <location>
        <begin position="99"/>
        <end position="123"/>
    </location>
</feature>
<protein>
    <recommendedName>
        <fullName evidence="1">Lipid II flippase Amj</fullName>
    </recommendedName>
</protein>
<dbReference type="AlphaFoldDB" id="A0A1M6R8N3"/>
<comment type="subcellular location">
    <subcellularLocation>
        <location evidence="1">Cell membrane</location>
        <topology evidence="1">Multi-pass membrane protein</topology>
    </subcellularLocation>
</comment>
<dbReference type="RefSeq" id="WP_072912233.1">
    <property type="nucleotide sequence ID" value="NZ_FRAR01000010.1"/>
</dbReference>
<gene>
    <name evidence="1" type="primary">amj</name>
    <name evidence="2" type="ORF">SAMN02745123_01357</name>
</gene>
<evidence type="ECO:0000313" key="2">
    <source>
        <dbReference type="EMBL" id="SHK28821.1"/>
    </source>
</evidence>
<feature type="transmembrane region" description="Helical" evidence="1">
    <location>
        <begin position="36"/>
        <end position="54"/>
    </location>
</feature>
<comment type="function">
    <text evidence="1">Involved in peptidoglycan biosynthesis. Transports lipid-linked peptidoglycan precursors from the inner to the outer leaflet of the cytoplasmic membrane.</text>
</comment>
<dbReference type="GO" id="GO:0005886">
    <property type="term" value="C:plasma membrane"/>
    <property type="evidence" value="ECO:0007669"/>
    <property type="project" value="UniProtKB-SubCell"/>
</dbReference>
<keyword evidence="1" id="KW-0961">Cell wall biogenesis/degradation</keyword>
<feature type="transmembrane region" description="Helical" evidence="1">
    <location>
        <begin position="256"/>
        <end position="280"/>
    </location>
</feature>
<sequence length="292" mass="31994">MDRLMIVVVLTAVIHLINTLIYSVRPAGVITKRLATAYSLFNVIFLIAQTSNMLQAPLLGSIVDLTIKRGSEAAGRAVQYINTPGYQQELLVLDHEMRIILLGATLGTLVGVFFIPAFIGFFVRGIDLFDQVKSVPKMMGKILCSPLKVGKSLKGAVRIPNRQFFKQALTEKLTIPRKFLILNIVITGVYTTAVLSSMYACALYPDFRTTTAYLSGVINGIATILFATVVDPTAASITDQALRGERPEQDVRQMSFYLGITRLLGTVLAQIIFIPAAYIIQYVAKLIAQGGF</sequence>
<feature type="transmembrane region" description="Helical" evidence="1">
    <location>
        <begin position="6"/>
        <end position="24"/>
    </location>
</feature>
<keyword evidence="1" id="KW-0472">Membrane</keyword>
<dbReference type="GO" id="GO:0071555">
    <property type="term" value="P:cell wall organization"/>
    <property type="evidence" value="ECO:0007669"/>
    <property type="project" value="UniProtKB-KW"/>
</dbReference>
<keyword evidence="3" id="KW-1185">Reference proteome</keyword>
<keyword evidence="1" id="KW-0573">Peptidoglycan synthesis</keyword>